<dbReference type="Proteomes" id="UP000274131">
    <property type="component" value="Unassembled WGS sequence"/>
</dbReference>
<dbReference type="AlphaFoldDB" id="A0A0N4VF87"/>
<accession>A0A0N4VF87</accession>
<dbReference type="EMBL" id="UXUI01009622">
    <property type="protein sequence ID" value="VDD94059.1"/>
    <property type="molecule type" value="Genomic_DNA"/>
</dbReference>
<sequence length="494" mass="55692">MKWPTEKDFGKRQLFPKRSSILRSSAPFPTMEVTEKKPTIRRKSVISAVDLPSTSKFFENEIEESLVHNDKDLEPPKKQKKCGKAKPTLELGLSSPVLKNELIQRTQMHLYSTPKKSSAADGVNQTSPDLFSTSSSEHDTNIVPEKILREAYENAYKTPVRNYSAFSHRPDVRCEANETTALSVKEHSYKVAFSVKGPAKSEDSRKFEHGSCRDILSNDSHTSHVSLISTLQLFPLSQEDSAGSERGYSCPDQPAKALYAVNDGKMCENIQISAEYSPSEKTLSEHLRHLRETVEIINCSSPSDSASKSSVRLQSSIKYCAEKQNEISPALNSLISPIKTPPSIANRPSTASLERFSAEQLEDEQLPRTRKRNIGKLATALRKRIQARLSEMAMWRCDDSPKKAELRLLVESLTPQWGIYWMRAFAYEKNKYYGVVESSDFYYSRSKNLKSELESKSSQAHLDVEIFGPLTEYTDPVSGPCLLGPHKFKRVIKK</sequence>
<evidence type="ECO:0000313" key="4">
    <source>
        <dbReference type="WBParaSite" id="EVEC_0000940001-mRNA-1"/>
    </source>
</evidence>
<dbReference type="WBParaSite" id="EVEC_0000940001-mRNA-1">
    <property type="protein sequence ID" value="EVEC_0000940001-mRNA-1"/>
    <property type="gene ID" value="EVEC_0000940001"/>
</dbReference>
<evidence type="ECO:0000256" key="1">
    <source>
        <dbReference type="SAM" id="MobiDB-lite"/>
    </source>
</evidence>
<feature type="compositionally biased region" description="Polar residues" evidence="1">
    <location>
        <begin position="123"/>
        <end position="135"/>
    </location>
</feature>
<name>A0A0N4VF87_ENTVE</name>
<gene>
    <name evidence="2" type="ORF">EVEC_LOCUS8810</name>
</gene>
<reference evidence="4" key="1">
    <citation type="submission" date="2017-02" db="UniProtKB">
        <authorList>
            <consortium name="WormBaseParasite"/>
        </authorList>
    </citation>
    <scope>IDENTIFICATION</scope>
</reference>
<keyword evidence="3" id="KW-1185">Reference proteome</keyword>
<proteinExistence type="predicted"/>
<evidence type="ECO:0000313" key="2">
    <source>
        <dbReference type="EMBL" id="VDD94059.1"/>
    </source>
</evidence>
<feature type="region of interest" description="Disordered" evidence="1">
    <location>
        <begin position="113"/>
        <end position="138"/>
    </location>
</feature>
<dbReference type="STRING" id="51028.A0A0N4VF87"/>
<reference evidence="2 3" key="2">
    <citation type="submission" date="2018-10" db="EMBL/GenBank/DDBJ databases">
        <authorList>
            <consortium name="Pathogen Informatics"/>
        </authorList>
    </citation>
    <scope>NUCLEOTIDE SEQUENCE [LARGE SCALE GENOMIC DNA]</scope>
</reference>
<protein>
    <submittedName>
        <fullName evidence="4">Tudor domain-containing protein</fullName>
    </submittedName>
</protein>
<evidence type="ECO:0000313" key="3">
    <source>
        <dbReference type="Proteomes" id="UP000274131"/>
    </source>
</evidence>
<organism evidence="4">
    <name type="scientific">Enterobius vermicularis</name>
    <name type="common">Human pinworm</name>
    <dbReference type="NCBI Taxonomy" id="51028"/>
    <lineage>
        <taxon>Eukaryota</taxon>
        <taxon>Metazoa</taxon>
        <taxon>Ecdysozoa</taxon>
        <taxon>Nematoda</taxon>
        <taxon>Chromadorea</taxon>
        <taxon>Rhabditida</taxon>
        <taxon>Spirurina</taxon>
        <taxon>Oxyuridomorpha</taxon>
        <taxon>Oxyuroidea</taxon>
        <taxon>Oxyuridae</taxon>
        <taxon>Enterobius</taxon>
    </lineage>
</organism>